<protein>
    <submittedName>
        <fullName evidence="3">Uncharacterized protein LOC109484837</fullName>
    </submittedName>
</protein>
<feature type="transmembrane region" description="Helical" evidence="1">
    <location>
        <begin position="24"/>
        <end position="48"/>
    </location>
</feature>
<evidence type="ECO:0000313" key="3">
    <source>
        <dbReference type="RefSeq" id="XP_019643753.1"/>
    </source>
</evidence>
<keyword evidence="2" id="KW-1185">Reference proteome</keyword>
<name>A0A6P5A307_BRABE</name>
<dbReference type="Proteomes" id="UP000515135">
    <property type="component" value="Unplaced"/>
</dbReference>
<organism evidence="2 3">
    <name type="scientific">Branchiostoma belcheri</name>
    <name type="common">Amphioxus</name>
    <dbReference type="NCBI Taxonomy" id="7741"/>
    <lineage>
        <taxon>Eukaryota</taxon>
        <taxon>Metazoa</taxon>
        <taxon>Chordata</taxon>
        <taxon>Cephalochordata</taxon>
        <taxon>Leptocardii</taxon>
        <taxon>Amphioxiformes</taxon>
        <taxon>Branchiostomatidae</taxon>
        <taxon>Branchiostoma</taxon>
    </lineage>
</organism>
<sequence>MTLLTALLMHRSAATLIPTYTSSPTLHVVTMTSPVPVLCVVLLSVCAADARRLPRQFDVVQPDQAACVQDGVSYPIGASVPDIDDDPCTFGCRCYSPGIIHCATVKTARACLRPDLPCVDAVAVYHPHHCCPTWTCPNVKPSRQDRRCT</sequence>
<proteinExistence type="predicted"/>
<dbReference type="KEGG" id="bbel:109484837"/>
<keyword evidence="1" id="KW-1133">Transmembrane helix</keyword>
<reference evidence="3" key="1">
    <citation type="submission" date="2025-08" db="UniProtKB">
        <authorList>
            <consortium name="RefSeq"/>
        </authorList>
    </citation>
    <scope>IDENTIFICATION</scope>
    <source>
        <tissue evidence="3">Gonad</tissue>
    </source>
</reference>
<evidence type="ECO:0000256" key="1">
    <source>
        <dbReference type="SAM" id="Phobius"/>
    </source>
</evidence>
<gene>
    <name evidence="3" type="primary">LOC109484837</name>
</gene>
<dbReference type="OrthoDB" id="10168080at2759"/>
<keyword evidence="1" id="KW-0472">Membrane</keyword>
<dbReference type="Pfam" id="PF23334">
    <property type="entry name" value="VWC2L_2nd"/>
    <property type="match status" value="1"/>
</dbReference>
<dbReference type="GeneID" id="109484837"/>
<accession>A0A6P5A307</accession>
<dbReference type="AlphaFoldDB" id="A0A6P5A307"/>
<evidence type="ECO:0000313" key="2">
    <source>
        <dbReference type="Proteomes" id="UP000515135"/>
    </source>
</evidence>
<dbReference type="RefSeq" id="XP_019643753.1">
    <property type="nucleotide sequence ID" value="XM_019788194.1"/>
</dbReference>
<keyword evidence="1" id="KW-0812">Transmembrane</keyword>